<evidence type="ECO:0008006" key="3">
    <source>
        <dbReference type="Google" id="ProtNLM"/>
    </source>
</evidence>
<dbReference type="Proteomes" id="UP000322139">
    <property type="component" value="Unassembled WGS sequence"/>
</dbReference>
<sequence>MPLCHTDQLTLLRDILSSHQTDCCGSVSECEQLERLVKSLMVNANIGQEVRTVLEQIYSYSQNGAGSANLDGHIELHQQELSQWVESIDQLS</sequence>
<dbReference type="EMBL" id="VTER01000011">
    <property type="protein sequence ID" value="TYS45329.1"/>
    <property type="molecule type" value="Genomic_DNA"/>
</dbReference>
<protein>
    <recommendedName>
        <fullName evidence="3">YtzH-like protein</fullName>
    </recommendedName>
</protein>
<dbReference type="AlphaFoldDB" id="A0A5D4R3K6"/>
<dbReference type="InterPro" id="IPR025547">
    <property type="entry name" value="YtzH"/>
</dbReference>
<comment type="caution">
    <text evidence="1">The sequence shown here is derived from an EMBL/GenBank/DDBJ whole genome shotgun (WGS) entry which is preliminary data.</text>
</comment>
<dbReference type="Pfam" id="PF14165">
    <property type="entry name" value="YtzH"/>
    <property type="match status" value="1"/>
</dbReference>
<organism evidence="1 2">
    <name type="scientific">Bacillus infantis</name>
    <dbReference type="NCBI Taxonomy" id="324767"/>
    <lineage>
        <taxon>Bacteria</taxon>
        <taxon>Bacillati</taxon>
        <taxon>Bacillota</taxon>
        <taxon>Bacilli</taxon>
        <taxon>Bacillales</taxon>
        <taxon>Bacillaceae</taxon>
        <taxon>Bacillus</taxon>
    </lineage>
</organism>
<accession>A0A5D4R3K6</accession>
<name>A0A5D4R3K6_9BACI</name>
<reference evidence="1 2" key="1">
    <citation type="submission" date="2019-08" db="EMBL/GenBank/DDBJ databases">
        <title>Bacillus genomes from the desert of Cuatro Cienegas, Coahuila.</title>
        <authorList>
            <person name="Olmedo-Alvarez G."/>
        </authorList>
    </citation>
    <scope>NUCLEOTIDE SEQUENCE [LARGE SCALE GENOMIC DNA]</scope>
    <source>
        <strain evidence="1 2">CH446_14T</strain>
    </source>
</reference>
<evidence type="ECO:0000313" key="2">
    <source>
        <dbReference type="Proteomes" id="UP000322139"/>
    </source>
</evidence>
<proteinExistence type="predicted"/>
<evidence type="ECO:0000313" key="1">
    <source>
        <dbReference type="EMBL" id="TYS45329.1"/>
    </source>
</evidence>
<gene>
    <name evidence="1" type="ORF">FZD51_19695</name>
</gene>
<dbReference type="RefSeq" id="WP_148976334.1">
    <property type="nucleotide sequence ID" value="NZ_JBNIKT010000025.1"/>
</dbReference>